<reference evidence="1 2" key="1">
    <citation type="submission" date="2024-09" db="EMBL/GenBank/DDBJ databases">
        <authorList>
            <person name="Sun Q."/>
            <person name="Mori K."/>
        </authorList>
    </citation>
    <scope>NUCLEOTIDE SEQUENCE [LARGE SCALE GENOMIC DNA]</scope>
    <source>
        <strain evidence="1 2">CECT 8064</strain>
    </source>
</reference>
<comment type="caution">
    <text evidence="1">The sequence shown here is derived from an EMBL/GenBank/DDBJ whole genome shotgun (WGS) entry which is preliminary data.</text>
</comment>
<proteinExistence type="predicted"/>
<name>A0ABV5HUE7_9VIBR</name>
<accession>A0ABV5HUE7</accession>
<gene>
    <name evidence="1" type="ORF">ACFFUV_22885</name>
</gene>
<dbReference type="RefSeq" id="WP_390198093.1">
    <property type="nucleotide sequence ID" value="NZ_JBHMEP010000022.1"/>
</dbReference>
<dbReference type="EMBL" id="JBHMEP010000022">
    <property type="protein sequence ID" value="MFB9137798.1"/>
    <property type="molecule type" value="Genomic_DNA"/>
</dbReference>
<evidence type="ECO:0000313" key="1">
    <source>
        <dbReference type="EMBL" id="MFB9137798.1"/>
    </source>
</evidence>
<organism evidence="1 2">
    <name type="scientific">Vibrio olivae</name>
    <dbReference type="NCBI Taxonomy" id="1243002"/>
    <lineage>
        <taxon>Bacteria</taxon>
        <taxon>Pseudomonadati</taxon>
        <taxon>Pseudomonadota</taxon>
        <taxon>Gammaproteobacteria</taxon>
        <taxon>Vibrionales</taxon>
        <taxon>Vibrionaceae</taxon>
        <taxon>Vibrio</taxon>
    </lineage>
</organism>
<dbReference type="Proteomes" id="UP001589645">
    <property type="component" value="Unassembled WGS sequence"/>
</dbReference>
<keyword evidence="2" id="KW-1185">Reference proteome</keyword>
<protein>
    <submittedName>
        <fullName evidence="1">Uncharacterized protein</fullName>
    </submittedName>
</protein>
<evidence type="ECO:0000313" key="2">
    <source>
        <dbReference type="Proteomes" id="UP001589645"/>
    </source>
</evidence>
<sequence>MTIEDKYLGWKDLFFDRFVHCYDDIDQPPGSNIPLAKINFDNNTGYVEDGTINIAELLQYLRIHNKVYGHDYNPLEIFFVLQTLERLVEGAKEIFKDQPGVQDMPTYKGFFIRDDFSRGKDYALDLDKIVSGMGGWYGEDEDPCYSMFVSQDQIWNLNPILKVLADEGSPLAKKLGYEINSYVSDNGYTIYNPYLSWINHYYHYCPTFNEDKLKPWDRVEDRKNKFKMTDKVKRGANNWYYSGGTISCVDNFMGKRYRKNLRTFIYRGIVFFLDRIWHTPLFEKMGVKMKYNAYYCYAATSGIWYNKGFKKRLAKRFNESLRGGGDLFGANLACMVCDRRDIDWEALRLWLDKYDEPTDKGMVNSPIQFMYLYLYYAFNK</sequence>